<evidence type="ECO:0000313" key="2">
    <source>
        <dbReference type="EMBL" id="QIK64864.1"/>
    </source>
</evidence>
<gene>
    <name evidence="2" type="ORF">G7068_12405</name>
</gene>
<sequence>MDIGGTSTVALALDPAGQVEAEIQLPTLKGTQGLLDTVERAVAGLTERSGRDRAEFTSLGIGIPGQIDHELGMVQHAYNIGIDSLALGPLLQERLGIPVSIDNDVTAAAIGAAHLMHLEGTTAYLNLGTGLAAGCVIDGLPVRGAHGITGEIGHLAIDPLLRQCPCGQKGCLETVASGSALTSFWRPDASGHLLMTAVAAGDPEATHALEQLIAGAATAVRLLVLTLDPHSLVIGGGLRLLGEPLISGIRENLDRSAAVSPFLASLEINSRIRILPEDSSAAAVGAALSYQS</sequence>
<dbReference type="EMBL" id="CP049863">
    <property type="protein sequence ID" value="QIK64864.1"/>
    <property type="molecule type" value="Genomic_DNA"/>
</dbReference>
<organism evidence="2 3">
    <name type="scientific">Leucobacter viscericola</name>
    <dbReference type="NCBI Taxonomy" id="2714935"/>
    <lineage>
        <taxon>Bacteria</taxon>
        <taxon>Bacillati</taxon>
        <taxon>Actinomycetota</taxon>
        <taxon>Actinomycetes</taxon>
        <taxon>Micrococcales</taxon>
        <taxon>Microbacteriaceae</taxon>
        <taxon>Leucobacter</taxon>
    </lineage>
</organism>
<dbReference type="SUPFAM" id="SSF53067">
    <property type="entry name" value="Actin-like ATPase domain"/>
    <property type="match status" value="1"/>
</dbReference>
<accession>A0A6G7XJS0</accession>
<dbReference type="Proteomes" id="UP000502677">
    <property type="component" value="Chromosome"/>
</dbReference>
<dbReference type="InterPro" id="IPR043129">
    <property type="entry name" value="ATPase_NBD"/>
</dbReference>
<dbReference type="PANTHER" id="PTHR18964">
    <property type="entry name" value="ROK (REPRESSOR, ORF, KINASE) FAMILY"/>
    <property type="match status" value="1"/>
</dbReference>
<dbReference type="PANTHER" id="PTHR18964:SF173">
    <property type="entry name" value="GLUCOKINASE"/>
    <property type="match status" value="1"/>
</dbReference>
<dbReference type="Gene3D" id="3.30.420.40">
    <property type="match status" value="2"/>
</dbReference>
<evidence type="ECO:0000256" key="1">
    <source>
        <dbReference type="ARBA" id="ARBA00006479"/>
    </source>
</evidence>
<comment type="similarity">
    <text evidence="1">Belongs to the ROK (NagC/XylR) family.</text>
</comment>
<keyword evidence="3" id="KW-1185">Reference proteome</keyword>
<reference evidence="2 3" key="1">
    <citation type="submission" date="2020-03" db="EMBL/GenBank/DDBJ databases">
        <title>Leucobacter sp. nov., isolated from beetles.</title>
        <authorList>
            <person name="Hyun D.-W."/>
            <person name="Bae J.-W."/>
        </authorList>
    </citation>
    <scope>NUCLEOTIDE SEQUENCE [LARGE SCALE GENOMIC DNA]</scope>
    <source>
        <strain evidence="2 3">HDW9C</strain>
    </source>
</reference>
<dbReference type="AlphaFoldDB" id="A0A6G7XJS0"/>
<name>A0A6G7XJS0_9MICO</name>
<protein>
    <submittedName>
        <fullName evidence="2">ROK family protein</fullName>
    </submittedName>
</protein>
<dbReference type="Pfam" id="PF00480">
    <property type="entry name" value="ROK"/>
    <property type="match status" value="1"/>
</dbReference>
<proteinExistence type="inferred from homology"/>
<dbReference type="KEGG" id="lvi:G7068_12405"/>
<evidence type="ECO:0000313" key="3">
    <source>
        <dbReference type="Proteomes" id="UP000502677"/>
    </source>
</evidence>
<dbReference type="InterPro" id="IPR000600">
    <property type="entry name" value="ROK"/>
</dbReference>